<evidence type="ECO:0000313" key="3">
    <source>
        <dbReference type="EMBL" id="OMH26069.1"/>
    </source>
</evidence>
<evidence type="ECO:0000256" key="2">
    <source>
        <dbReference type="SAM" id="Phobius"/>
    </source>
</evidence>
<dbReference type="STRING" id="554083.BKD30_05755"/>
<dbReference type="InterPro" id="IPR009293">
    <property type="entry name" value="UPF0478"/>
</dbReference>
<dbReference type="EMBL" id="MRDE01000024">
    <property type="protein sequence ID" value="OMH26069.1"/>
    <property type="molecule type" value="Genomic_DNA"/>
</dbReference>
<dbReference type="OrthoDB" id="3237344at2"/>
<keyword evidence="2" id="KW-1133">Transmembrane helix</keyword>
<dbReference type="AlphaFoldDB" id="A0A1R1LF00"/>
<evidence type="ECO:0000256" key="1">
    <source>
        <dbReference type="SAM" id="MobiDB-lite"/>
    </source>
</evidence>
<feature type="transmembrane region" description="Helical" evidence="2">
    <location>
        <begin position="6"/>
        <end position="27"/>
    </location>
</feature>
<proteinExistence type="predicted"/>
<feature type="compositionally biased region" description="Polar residues" evidence="1">
    <location>
        <begin position="118"/>
        <end position="133"/>
    </location>
</feature>
<keyword evidence="2" id="KW-0472">Membrane</keyword>
<protein>
    <recommendedName>
        <fullName evidence="5">DUF948 domain-containing protein</fullName>
    </recommendedName>
</protein>
<dbReference type="Proteomes" id="UP000187085">
    <property type="component" value="Unassembled WGS sequence"/>
</dbReference>
<organism evidence="3 4">
    <name type="scientific">Tersicoccus phoenicis</name>
    <dbReference type="NCBI Taxonomy" id="554083"/>
    <lineage>
        <taxon>Bacteria</taxon>
        <taxon>Bacillati</taxon>
        <taxon>Actinomycetota</taxon>
        <taxon>Actinomycetes</taxon>
        <taxon>Micrococcales</taxon>
        <taxon>Micrococcaceae</taxon>
        <taxon>Tersicoccus</taxon>
    </lineage>
</organism>
<dbReference type="Pfam" id="PF06103">
    <property type="entry name" value="DUF948"/>
    <property type="match status" value="1"/>
</dbReference>
<sequence>MSGGDIAGLIAAGVFAVLVILLAVPILKLGAVFDEARRAIRGVSDETTPLLQEVTGTVATTHEQLRRVDEISRHLAATAASISALSASVTALIGTPFGRLAALGQRRRAARSKKAHATLSTGTPPATQSTGHSAGTAAGPPTA</sequence>
<gene>
    <name evidence="3" type="ORF">BKD30_05755</name>
</gene>
<comment type="caution">
    <text evidence="3">The sequence shown here is derived from an EMBL/GenBank/DDBJ whole genome shotgun (WGS) entry which is preliminary data.</text>
</comment>
<evidence type="ECO:0008006" key="5">
    <source>
        <dbReference type="Google" id="ProtNLM"/>
    </source>
</evidence>
<keyword evidence="4" id="KW-1185">Reference proteome</keyword>
<feature type="region of interest" description="Disordered" evidence="1">
    <location>
        <begin position="108"/>
        <end position="143"/>
    </location>
</feature>
<reference evidence="3 4" key="1">
    <citation type="submission" date="2016-12" db="EMBL/GenBank/DDBJ databases">
        <title>Draft genome of Tersicoccus phoenicis 1P05MA.</title>
        <authorList>
            <person name="Nakajima Y."/>
            <person name="Yoshizawa S."/>
            <person name="Nakamura K."/>
            <person name="Ogura Y."/>
            <person name="Hayashi T."/>
            <person name="Kogure K."/>
        </authorList>
    </citation>
    <scope>NUCLEOTIDE SEQUENCE [LARGE SCALE GENOMIC DNA]</scope>
    <source>
        <strain evidence="3 4">1p05MA</strain>
    </source>
</reference>
<name>A0A1R1LF00_9MICC</name>
<evidence type="ECO:0000313" key="4">
    <source>
        <dbReference type="Proteomes" id="UP000187085"/>
    </source>
</evidence>
<keyword evidence="2" id="KW-0812">Transmembrane</keyword>
<dbReference type="RefSeq" id="WP_076703083.1">
    <property type="nucleotide sequence ID" value="NZ_MRDE01000024.1"/>
</dbReference>
<accession>A0A1R1LF00</accession>